<dbReference type="EMBL" id="UHJL01000003">
    <property type="protein sequence ID" value="SUQ24906.1"/>
    <property type="molecule type" value="Genomic_DNA"/>
</dbReference>
<protein>
    <submittedName>
        <fullName evidence="1">Uncharacterized protein</fullName>
    </submittedName>
</protein>
<dbReference type="AlphaFoldDB" id="A0A380S8J7"/>
<dbReference type="Proteomes" id="UP000255423">
    <property type="component" value="Unassembled WGS sequence"/>
</dbReference>
<name>A0A380S8J7_FIBSU</name>
<gene>
    <name evidence="1" type="ORF">SAMN05661053_2320</name>
</gene>
<proteinExistence type="predicted"/>
<accession>A0A380S8J7</accession>
<dbReference type="RefSeq" id="WP_109573259.1">
    <property type="nucleotide sequence ID" value="NZ_UHJL01000003.1"/>
</dbReference>
<reference evidence="1 2" key="1">
    <citation type="submission" date="2017-08" db="EMBL/GenBank/DDBJ databases">
        <authorList>
            <person name="de Groot N.N."/>
        </authorList>
    </citation>
    <scope>NUCLEOTIDE SEQUENCE [LARGE SCALE GENOMIC DNA]</scope>
    <source>
        <strain evidence="1 2">HM2</strain>
    </source>
</reference>
<sequence>MALAISNIPILKDAVAESFVKNAEEAERNRGSIDFTRQHSEWSGFDMRNAARIAKLRAEGKWPF</sequence>
<evidence type="ECO:0000313" key="1">
    <source>
        <dbReference type="EMBL" id="SUQ24906.1"/>
    </source>
</evidence>
<organism evidence="1 2">
    <name type="scientific">Fibrobacter succinogenes</name>
    <name type="common">Bacteroides succinogenes</name>
    <dbReference type="NCBI Taxonomy" id="833"/>
    <lineage>
        <taxon>Bacteria</taxon>
        <taxon>Pseudomonadati</taxon>
        <taxon>Fibrobacterota</taxon>
        <taxon>Fibrobacteria</taxon>
        <taxon>Fibrobacterales</taxon>
        <taxon>Fibrobacteraceae</taxon>
        <taxon>Fibrobacter</taxon>
    </lineage>
</organism>
<evidence type="ECO:0000313" key="2">
    <source>
        <dbReference type="Proteomes" id="UP000255423"/>
    </source>
</evidence>